<dbReference type="PANTHER" id="PTHR43877">
    <property type="entry name" value="AMINOALKYLPHOSPHONATE N-ACETYLTRANSFERASE-RELATED-RELATED"/>
    <property type="match status" value="1"/>
</dbReference>
<organism evidence="4 5">
    <name type="scientific">Aquabacter spiritensis</name>
    <dbReference type="NCBI Taxonomy" id="933073"/>
    <lineage>
        <taxon>Bacteria</taxon>
        <taxon>Pseudomonadati</taxon>
        <taxon>Pseudomonadota</taxon>
        <taxon>Alphaproteobacteria</taxon>
        <taxon>Hyphomicrobiales</taxon>
        <taxon>Xanthobacteraceae</taxon>
        <taxon>Aquabacter</taxon>
    </lineage>
</organism>
<sequence length="145" mass="15982">METGHAEPALGHMRDDDAEGLIALWHAAGLVRPWNDPRADIALARRGPHSSILVLRDQSGLAGSVMVGHDGHRGWIYYLAVRPDLLRRGLGRRLATAAEDWLAARGVPKLMLMVRPENAGVRGFYAALGYLDEPRIVFSKRLDQA</sequence>
<dbReference type="AlphaFoldDB" id="A0A4R3M2W3"/>
<comment type="caution">
    <text evidence="4">The sequence shown here is derived from an EMBL/GenBank/DDBJ whole genome shotgun (WGS) entry which is preliminary data.</text>
</comment>
<dbReference type="InterPro" id="IPR000182">
    <property type="entry name" value="GNAT_dom"/>
</dbReference>
<dbReference type="GO" id="GO:0016747">
    <property type="term" value="F:acyltransferase activity, transferring groups other than amino-acyl groups"/>
    <property type="evidence" value="ECO:0007669"/>
    <property type="project" value="InterPro"/>
</dbReference>
<feature type="domain" description="N-acetyltransferase" evidence="3">
    <location>
        <begin position="11"/>
        <end position="145"/>
    </location>
</feature>
<dbReference type="Proteomes" id="UP000294664">
    <property type="component" value="Unassembled WGS sequence"/>
</dbReference>
<dbReference type="OrthoDB" id="1821130at2"/>
<keyword evidence="2" id="KW-0012">Acyltransferase</keyword>
<dbReference type="InterPro" id="IPR016181">
    <property type="entry name" value="Acyl_CoA_acyltransferase"/>
</dbReference>
<dbReference type="RefSeq" id="WP_132030938.1">
    <property type="nucleotide sequence ID" value="NZ_SMAI01000004.1"/>
</dbReference>
<proteinExistence type="predicted"/>
<dbReference type="NCBIfam" id="NF002959">
    <property type="entry name" value="PRK03624.1"/>
    <property type="match status" value="1"/>
</dbReference>
<gene>
    <name evidence="4" type="ORF">EDC64_104154</name>
</gene>
<dbReference type="PROSITE" id="PS51186">
    <property type="entry name" value="GNAT"/>
    <property type="match status" value="1"/>
</dbReference>
<evidence type="ECO:0000256" key="2">
    <source>
        <dbReference type="ARBA" id="ARBA00023315"/>
    </source>
</evidence>
<dbReference type="EMBL" id="SMAI01000004">
    <property type="protein sequence ID" value="TCT05597.1"/>
    <property type="molecule type" value="Genomic_DNA"/>
</dbReference>
<keyword evidence="1" id="KW-0808">Transferase</keyword>
<evidence type="ECO:0000259" key="3">
    <source>
        <dbReference type="PROSITE" id="PS51186"/>
    </source>
</evidence>
<keyword evidence="5" id="KW-1185">Reference proteome</keyword>
<dbReference type="Pfam" id="PF00583">
    <property type="entry name" value="Acetyltransf_1"/>
    <property type="match status" value="1"/>
</dbReference>
<accession>A0A4R3M2W3</accession>
<name>A0A4R3M2W3_9HYPH</name>
<dbReference type="InterPro" id="IPR050832">
    <property type="entry name" value="Bact_Acetyltransf"/>
</dbReference>
<evidence type="ECO:0000256" key="1">
    <source>
        <dbReference type="ARBA" id="ARBA00022679"/>
    </source>
</evidence>
<protein>
    <recommendedName>
        <fullName evidence="3">N-acetyltransferase domain-containing protein</fullName>
    </recommendedName>
</protein>
<dbReference type="SUPFAM" id="SSF55729">
    <property type="entry name" value="Acyl-CoA N-acyltransferases (Nat)"/>
    <property type="match status" value="1"/>
</dbReference>
<evidence type="ECO:0000313" key="5">
    <source>
        <dbReference type="Proteomes" id="UP000294664"/>
    </source>
</evidence>
<dbReference type="Gene3D" id="3.40.630.30">
    <property type="match status" value="1"/>
</dbReference>
<evidence type="ECO:0000313" key="4">
    <source>
        <dbReference type="EMBL" id="TCT05597.1"/>
    </source>
</evidence>
<reference evidence="4 5" key="1">
    <citation type="submission" date="2019-03" db="EMBL/GenBank/DDBJ databases">
        <title>Genomic Encyclopedia of Type Strains, Phase IV (KMG-IV): sequencing the most valuable type-strain genomes for metagenomic binning, comparative biology and taxonomic classification.</title>
        <authorList>
            <person name="Goeker M."/>
        </authorList>
    </citation>
    <scope>NUCLEOTIDE SEQUENCE [LARGE SCALE GENOMIC DNA]</scope>
    <source>
        <strain evidence="4 5">DSM 9035</strain>
    </source>
</reference>